<dbReference type="EC" id="2.7.1.67" evidence="3"/>
<keyword evidence="4" id="KW-0808">Transferase</keyword>
<accession>A0AAV5S4K3</accession>
<evidence type="ECO:0000256" key="4">
    <source>
        <dbReference type="ARBA" id="ARBA00022679"/>
    </source>
</evidence>
<dbReference type="Pfam" id="PF00613">
    <property type="entry name" value="PI3Ka"/>
    <property type="match status" value="1"/>
</dbReference>
<feature type="compositionally biased region" description="Low complexity" evidence="8">
    <location>
        <begin position="33"/>
        <end position="45"/>
    </location>
</feature>
<evidence type="ECO:0000256" key="6">
    <source>
        <dbReference type="ARBA" id="ARBA00022777"/>
    </source>
</evidence>
<dbReference type="PROSITE" id="PS50290">
    <property type="entry name" value="PI3_4_KINASE_3"/>
    <property type="match status" value="1"/>
</dbReference>
<dbReference type="GO" id="GO:0005737">
    <property type="term" value="C:cytoplasm"/>
    <property type="evidence" value="ECO:0007669"/>
    <property type="project" value="TreeGrafter"/>
</dbReference>
<dbReference type="InterPro" id="IPR001263">
    <property type="entry name" value="PI3K_accessory_dom"/>
</dbReference>
<evidence type="ECO:0000256" key="7">
    <source>
        <dbReference type="ARBA" id="ARBA00022840"/>
    </source>
</evidence>
<evidence type="ECO:0000256" key="8">
    <source>
        <dbReference type="SAM" id="MobiDB-lite"/>
    </source>
</evidence>
<dbReference type="SUPFAM" id="SSF48371">
    <property type="entry name" value="ARM repeat"/>
    <property type="match status" value="1"/>
</dbReference>
<dbReference type="InterPro" id="IPR045495">
    <property type="entry name" value="PI4K_N"/>
</dbReference>
<name>A0AAV5S4K3_MAUHU</name>
<proteinExistence type="inferred from homology"/>
<dbReference type="InterPro" id="IPR011009">
    <property type="entry name" value="Kinase-like_dom_sf"/>
</dbReference>
<dbReference type="GO" id="GO:0046854">
    <property type="term" value="P:phosphatidylinositol phosphate biosynthetic process"/>
    <property type="evidence" value="ECO:0007669"/>
    <property type="project" value="InterPro"/>
</dbReference>
<evidence type="ECO:0000313" key="12">
    <source>
        <dbReference type="Proteomes" id="UP001377567"/>
    </source>
</evidence>
<dbReference type="Gene3D" id="3.30.1010.10">
    <property type="entry name" value="Phosphatidylinositol 3-kinase Catalytic Subunit, Chain A, domain 4"/>
    <property type="match status" value="1"/>
</dbReference>
<dbReference type="FunFam" id="1.10.1070.11:FF:000022">
    <property type="entry name" value="Phosphatidylinositol 4-kinase stt4"/>
    <property type="match status" value="1"/>
</dbReference>
<dbReference type="FunFam" id="3.30.1010.10:FF:000014">
    <property type="entry name" value="Phosphatidylinositol 4-kinase STT4"/>
    <property type="match status" value="1"/>
</dbReference>
<evidence type="ECO:0000256" key="5">
    <source>
        <dbReference type="ARBA" id="ARBA00022741"/>
    </source>
</evidence>
<dbReference type="FunFam" id="1.25.40.70:FF:000011">
    <property type="entry name" value="Phosphatidylinositol 4-kinase alpha"/>
    <property type="match status" value="1"/>
</dbReference>
<dbReference type="GO" id="GO:0004430">
    <property type="term" value="F:1-phosphatidylinositol 4-kinase activity"/>
    <property type="evidence" value="ECO:0007669"/>
    <property type="project" value="UniProtKB-EC"/>
</dbReference>
<dbReference type="PROSITE" id="PS00915">
    <property type="entry name" value="PI3_4_KINASE_1"/>
    <property type="match status" value="1"/>
</dbReference>
<comment type="catalytic activity">
    <reaction evidence="1">
        <text>a 1,2-diacyl-sn-glycero-3-phospho-(1D-myo-inositol) + ATP = a 1,2-diacyl-sn-glycero-3-phospho-(1D-myo-inositol 4-phosphate) + ADP + H(+)</text>
        <dbReference type="Rhea" id="RHEA:19877"/>
        <dbReference type="ChEBI" id="CHEBI:15378"/>
        <dbReference type="ChEBI" id="CHEBI:30616"/>
        <dbReference type="ChEBI" id="CHEBI:57880"/>
        <dbReference type="ChEBI" id="CHEBI:58178"/>
        <dbReference type="ChEBI" id="CHEBI:456216"/>
        <dbReference type="EC" id="2.7.1.67"/>
    </reaction>
</comment>
<dbReference type="GO" id="GO:0005886">
    <property type="term" value="C:plasma membrane"/>
    <property type="evidence" value="ECO:0007669"/>
    <property type="project" value="TreeGrafter"/>
</dbReference>
<dbReference type="EMBL" id="BTGD01000025">
    <property type="protein sequence ID" value="GMM58418.1"/>
    <property type="molecule type" value="Genomic_DNA"/>
</dbReference>
<dbReference type="Pfam" id="PF19274">
    <property type="entry name" value="PI4K_N"/>
    <property type="match status" value="1"/>
</dbReference>
<dbReference type="InterPro" id="IPR018936">
    <property type="entry name" value="PI3/4_kinase_CS"/>
</dbReference>
<sequence>MINNRDGLLSLRARALSKLTQVCGGHTEHNTKSASVSPVSSRSSSGQDAEFDSLEVITRSLPIFYSTDTSRIYTIPLTLNEWEILLAVSGCVQTNEEAAVKLLDEVIAKYFVESPRQRISDVLLARFRLNNMKNPNEILTFQLTRYLIAISSKFPDTTQKCLRILNQFLEQVKALYTTKPSSLFSLLGFINAFIQDNSSLELSTFVWEQLSELFTKGQFLSDIESNLTSSPSFMNDAIVQYFDAGYELSGPLLIDLLSQLQVSLACRVLGIKYGTDSLMTYLMDQQVTFFNNQSQLSTDERNQNVPPYVVKDLEKSKPLLCSMAKFVLNYSLMMEESSFQFSDDSRAKYSFNTRASFVQFLCLVPYLQNADLMKDYVDLLGLCMERYLLSEVITLEFVSSIVTAASLLNFFTDDLSEPLLRSLPLLVGSEHLESSSINSLCKIFSTGLLPLNEDSIVSTIYSINNLLTTADDKFTNNLIKDRQLTVTSGTSFKLDDIPRSNSFDALRQLKNQVFASPSNPKAEPRSDVKYRKGLFENCVTATTTIASCYNNHTITALTITILTQKVGVISADLDEIVLRALAELAPRCSQNLFGMILRFLRVTDAMALKNEDEKLLDAISRAKTIISSKLQASKTFDDDIYKMYLTYLLDSIVSCGEVDKPEHHRPHTEISRVADQISDYLKPLASLLPKPGEAAIDLMKDETLTNMFRNVWFNMAVHGFYIDSEIVKSHYDSLLTIAYNSPPLASDFPANNKEMSLDMNTILRRGSSNANIKQQKQIISKYLNANAVQQRTFSSSKAMFLGATILIETIRCEAADCSKILLYLSDPSIDSGNIDKSITLIATDMINKFVKLAEVGHLELFNSKTIAHQLNNIFLCLSNKNASLQNTAFQCCDLFIRSIPSSLCHHNSLYTLLDLLSTLFDSVVDCQSNRYEVHYEFRLNHSDRKILLPGSSQWRTATLSRLRKAAKSWLKFVLNNSNQDMKILLQSYVSDIEQSRRTNRVEYGVSFAIEMAGLIIPADKELFRIAYRGPDRPNTIASFIAQHSWRSKFLVDTAIASSKEDISKSLYDQVHSIRGKLDSHVKISIGEITDFLDMSAALLILSPIKAGSIISDIVHVPFEIFSPDALEIATNVWLTIIKERPDLAHILLSEVSFCWMASIDNGQGLYSQTYDSIPTENQMMEYKPYNKPAINRAAQKAAMSLKPDRFIIKFFSSHFEGTRFESDSLLRIFTRTVYYALVKLEKASLHPFARMVRNELLVFGLSILKANSKQNTIYVEKLSRAITDGALSWFVTTPAWPFGANGLKLNADLTIMLDLYKKLDGVSDVVNRYCSNECDILKYFLANEIQVVETWLSPLRKIEGANKNQPPESLITVAFTKNPALAVSLAKRYSNDRILRTLQALIVKNPLACVGVPDSLDDYLNGSMSSKDLHHVVYWSAVGPLKSISLFLQKWNKNEFILQYSIFSLESHDVNVTFFYVPQIVQCLRYDRTGYVEKLILDTAKISMLFSHQIIWNMLANCYKGDDGLIEDDIKPTLDRVRERLVRTFSKESYDFYKKEFGFFGEVTSISGKLKPYIKKSKAEKKQKIDEEMKKIEVKPGVYLPSNPDGVLVDINRTSGKPLQSHAKAPFMATFKIKKEVEDPDTGAMMEVEKWQAAIFKVGDDCRQDVLALQLISMFRTIWSDIGLDVYVFPYRVTATAPGCGVIDVLPNSVSRDMLGREAVNGLYEYFVSKFGDENTIEFQRARNNLVKSLAGYSVISYLLQFKDRHNGNIMYDDQGHCLHIDFGFIFDIVPGGVKFEAVPFKLTKEMVRVMGGSDETPAYHDFEELCIKAYLAARPHMDAILECIEPMLDSGLPCFKGAKTIRNLETRFQPQRTDHEAALFMKGLIKKSFESIYTKGYDEFQRITNGIPY</sequence>
<reference evidence="11 12" key="1">
    <citation type="journal article" date="2023" name="Elife">
        <title>Identification of key yeast species and microbe-microbe interactions impacting larval growth of Drosophila in the wild.</title>
        <authorList>
            <person name="Mure A."/>
            <person name="Sugiura Y."/>
            <person name="Maeda R."/>
            <person name="Honda K."/>
            <person name="Sakurai N."/>
            <person name="Takahashi Y."/>
            <person name="Watada M."/>
            <person name="Katoh T."/>
            <person name="Gotoh A."/>
            <person name="Gotoh Y."/>
            <person name="Taniguchi I."/>
            <person name="Nakamura K."/>
            <person name="Hayashi T."/>
            <person name="Katayama T."/>
            <person name="Uemura T."/>
            <person name="Hattori Y."/>
        </authorList>
    </citation>
    <scope>NUCLEOTIDE SEQUENCE [LARGE SCALE GENOMIC DNA]</scope>
    <source>
        <strain evidence="11 12">KH-74</strain>
    </source>
</reference>
<dbReference type="SMART" id="SM00145">
    <property type="entry name" value="PI3Ka"/>
    <property type="match status" value="1"/>
</dbReference>
<comment type="similarity">
    <text evidence="2">Belongs to the PI3/PI4-kinase family. Type III PI4K subfamily.</text>
</comment>
<evidence type="ECO:0000256" key="3">
    <source>
        <dbReference type="ARBA" id="ARBA00012169"/>
    </source>
</evidence>
<dbReference type="PANTHER" id="PTHR10048">
    <property type="entry name" value="PHOSPHATIDYLINOSITOL KINASE"/>
    <property type="match status" value="1"/>
</dbReference>
<dbReference type="PROSITE" id="PS51545">
    <property type="entry name" value="PIK_HELICAL"/>
    <property type="match status" value="1"/>
</dbReference>
<feature type="region of interest" description="Disordered" evidence="8">
    <location>
        <begin position="27"/>
        <end position="46"/>
    </location>
</feature>
<dbReference type="PANTHER" id="PTHR10048:SF15">
    <property type="entry name" value="PHOSPHATIDYLINOSITOL 4-KINASE ALPHA"/>
    <property type="match status" value="1"/>
</dbReference>
<evidence type="ECO:0000259" key="10">
    <source>
        <dbReference type="PROSITE" id="PS51545"/>
    </source>
</evidence>
<evidence type="ECO:0000259" key="9">
    <source>
        <dbReference type="PROSITE" id="PS50290"/>
    </source>
</evidence>
<dbReference type="SUPFAM" id="SSF56112">
    <property type="entry name" value="Protein kinase-like (PK-like)"/>
    <property type="match status" value="1"/>
</dbReference>
<feature type="domain" description="PI3K/PI4K catalytic" evidence="9">
    <location>
        <begin position="1613"/>
        <end position="1894"/>
    </location>
</feature>
<comment type="caution">
    <text evidence="11">The sequence shown here is derived from an EMBL/GenBank/DDBJ whole genome shotgun (WGS) entry which is preliminary data.</text>
</comment>
<keyword evidence="6" id="KW-0418">Kinase</keyword>
<dbReference type="Gene3D" id="1.10.1070.11">
    <property type="entry name" value="Phosphatidylinositol 3-/4-kinase, catalytic domain"/>
    <property type="match status" value="1"/>
</dbReference>
<dbReference type="SMART" id="SM00146">
    <property type="entry name" value="PI3Kc"/>
    <property type="match status" value="1"/>
</dbReference>
<dbReference type="Gene3D" id="1.25.40.70">
    <property type="entry name" value="Phosphatidylinositol 3-kinase, accessory domain (PIK)"/>
    <property type="match status" value="1"/>
</dbReference>
<dbReference type="CDD" id="cd05167">
    <property type="entry name" value="PI4Kc_III_alpha"/>
    <property type="match status" value="1"/>
</dbReference>
<evidence type="ECO:0000256" key="1">
    <source>
        <dbReference type="ARBA" id="ARBA00001686"/>
    </source>
</evidence>
<evidence type="ECO:0000313" key="11">
    <source>
        <dbReference type="EMBL" id="GMM58418.1"/>
    </source>
</evidence>
<dbReference type="Pfam" id="PF00454">
    <property type="entry name" value="PI3_PI4_kinase"/>
    <property type="match status" value="1"/>
</dbReference>
<keyword evidence="12" id="KW-1185">Reference proteome</keyword>
<dbReference type="InterPro" id="IPR000403">
    <property type="entry name" value="PI3/4_kinase_cat_dom"/>
</dbReference>
<evidence type="ECO:0000256" key="2">
    <source>
        <dbReference type="ARBA" id="ARBA00006209"/>
    </source>
</evidence>
<dbReference type="GO" id="GO:0048015">
    <property type="term" value="P:phosphatidylinositol-mediated signaling"/>
    <property type="evidence" value="ECO:0007669"/>
    <property type="project" value="TreeGrafter"/>
</dbReference>
<dbReference type="InterPro" id="IPR042236">
    <property type="entry name" value="PI3K_accessory_sf"/>
</dbReference>
<dbReference type="GO" id="GO:0005524">
    <property type="term" value="F:ATP binding"/>
    <property type="evidence" value="ECO:0007669"/>
    <property type="project" value="UniProtKB-KW"/>
</dbReference>
<feature type="domain" description="PIK helical" evidence="10">
    <location>
        <begin position="1357"/>
        <end position="1540"/>
    </location>
</feature>
<gene>
    <name evidence="11" type="ORF">DAKH74_050350</name>
</gene>
<organism evidence="11 12">
    <name type="scientific">Maudiozyma humilis</name>
    <name type="common">Sour dough yeast</name>
    <name type="synonym">Kazachstania humilis</name>
    <dbReference type="NCBI Taxonomy" id="51915"/>
    <lineage>
        <taxon>Eukaryota</taxon>
        <taxon>Fungi</taxon>
        <taxon>Dikarya</taxon>
        <taxon>Ascomycota</taxon>
        <taxon>Saccharomycotina</taxon>
        <taxon>Saccharomycetes</taxon>
        <taxon>Saccharomycetales</taxon>
        <taxon>Saccharomycetaceae</taxon>
        <taxon>Maudiozyma</taxon>
    </lineage>
</organism>
<dbReference type="InterPro" id="IPR015433">
    <property type="entry name" value="PI3/4_kinase"/>
</dbReference>
<protein>
    <recommendedName>
        <fullName evidence="3">1-phosphatidylinositol 4-kinase</fullName>
        <ecNumber evidence="3">2.7.1.67</ecNumber>
    </recommendedName>
</protein>
<keyword evidence="5" id="KW-0547">Nucleotide-binding</keyword>
<keyword evidence="7" id="KW-0067">ATP-binding</keyword>
<dbReference type="InterPro" id="IPR036940">
    <property type="entry name" value="PI3/4_kinase_cat_sf"/>
</dbReference>
<dbReference type="PROSITE" id="PS00916">
    <property type="entry name" value="PI3_4_KINASE_2"/>
    <property type="match status" value="1"/>
</dbReference>
<dbReference type="Proteomes" id="UP001377567">
    <property type="component" value="Unassembled WGS sequence"/>
</dbReference>
<dbReference type="InterPro" id="IPR016024">
    <property type="entry name" value="ARM-type_fold"/>
</dbReference>